<reference evidence="8 9" key="1">
    <citation type="submission" date="2024-02" db="EMBL/GenBank/DDBJ databases">
        <title>A draft genome for the cacao thread blight pathogen Marasmius crinis-equi.</title>
        <authorList>
            <person name="Cohen S.P."/>
            <person name="Baruah I.K."/>
            <person name="Amoako-Attah I."/>
            <person name="Bukari Y."/>
            <person name="Meinhardt L.W."/>
            <person name="Bailey B.A."/>
        </authorList>
    </citation>
    <scope>NUCLEOTIDE SEQUENCE [LARGE SCALE GENOMIC DNA]</scope>
    <source>
        <strain evidence="8 9">GH-76</strain>
    </source>
</reference>
<keyword evidence="6" id="KW-0732">Signal</keyword>
<feature type="chain" id="PRO_5045635429" description="FAD linked oxidase N-terminal domain-containing protein" evidence="6">
    <location>
        <begin position="21"/>
        <end position="474"/>
    </location>
</feature>
<organism evidence="8 9">
    <name type="scientific">Marasmius crinis-equi</name>
    <dbReference type="NCBI Taxonomy" id="585013"/>
    <lineage>
        <taxon>Eukaryota</taxon>
        <taxon>Fungi</taxon>
        <taxon>Dikarya</taxon>
        <taxon>Basidiomycota</taxon>
        <taxon>Agaricomycotina</taxon>
        <taxon>Agaricomycetes</taxon>
        <taxon>Agaricomycetidae</taxon>
        <taxon>Agaricales</taxon>
        <taxon>Marasmiineae</taxon>
        <taxon>Marasmiaceae</taxon>
        <taxon>Marasmius</taxon>
    </lineage>
</organism>
<evidence type="ECO:0000256" key="6">
    <source>
        <dbReference type="SAM" id="SignalP"/>
    </source>
</evidence>
<feature type="non-terminal residue" evidence="8">
    <location>
        <position position="474"/>
    </location>
</feature>
<evidence type="ECO:0000256" key="3">
    <source>
        <dbReference type="ARBA" id="ARBA00022630"/>
    </source>
</evidence>
<accession>A0ABR3FGC4</accession>
<comment type="caution">
    <text evidence="8">The sequence shown here is derived from an EMBL/GenBank/DDBJ whole genome shotgun (WGS) entry which is preliminary data.</text>
</comment>
<feature type="signal peptide" evidence="6">
    <location>
        <begin position="1"/>
        <end position="20"/>
    </location>
</feature>
<dbReference type="SUPFAM" id="SSF56176">
    <property type="entry name" value="FAD-binding/transporter-associated domain-like"/>
    <property type="match status" value="1"/>
</dbReference>
<dbReference type="Pfam" id="PF01565">
    <property type="entry name" value="FAD_binding_4"/>
    <property type="match status" value="1"/>
</dbReference>
<dbReference type="PANTHER" id="PTHR42973">
    <property type="entry name" value="BINDING OXIDOREDUCTASE, PUTATIVE (AFU_ORTHOLOGUE AFUA_1G17690)-RELATED"/>
    <property type="match status" value="1"/>
</dbReference>
<comment type="similarity">
    <text evidence="2">Belongs to the oxygen-dependent FAD-linked oxidoreductase family.</text>
</comment>
<dbReference type="Gene3D" id="3.40.462.20">
    <property type="match status" value="1"/>
</dbReference>
<dbReference type="Proteomes" id="UP001465976">
    <property type="component" value="Unassembled WGS sequence"/>
</dbReference>
<evidence type="ECO:0000256" key="1">
    <source>
        <dbReference type="ARBA" id="ARBA00001974"/>
    </source>
</evidence>
<feature type="domain" description="FAD linked oxidase N-terminal" evidence="7">
    <location>
        <begin position="140"/>
        <end position="241"/>
    </location>
</feature>
<evidence type="ECO:0000256" key="4">
    <source>
        <dbReference type="ARBA" id="ARBA00022827"/>
    </source>
</evidence>
<keyword evidence="5" id="KW-0560">Oxidoreductase</keyword>
<gene>
    <name evidence="8" type="ORF">V5O48_007554</name>
</gene>
<evidence type="ECO:0000313" key="8">
    <source>
        <dbReference type="EMBL" id="KAL0574414.1"/>
    </source>
</evidence>
<dbReference type="InterPro" id="IPR036318">
    <property type="entry name" value="FAD-bd_PCMH-like_sf"/>
</dbReference>
<evidence type="ECO:0000256" key="2">
    <source>
        <dbReference type="ARBA" id="ARBA00005466"/>
    </source>
</evidence>
<dbReference type="PANTHER" id="PTHR42973:SF39">
    <property type="entry name" value="FAD-BINDING PCMH-TYPE DOMAIN-CONTAINING PROTEIN"/>
    <property type="match status" value="1"/>
</dbReference>
<evidence type="ECO:0000313" key="9">
    <source>
        <dbReference type="Proteomes" id="UP001465976"/>
    </source>
</evidence>
<dbReference type="InterPro" id="IPR006094">
    <property type="entry name" value="Oxid_FAD_bind_N"/>
</dbReference>
<dbReference type="InterPro" id="IPR050416">
    <property type="entry name" value="FAD-linked_Oxidoreductase"/>
</dbReference>
<comment type="cofactor">
    <cofactor evidence="1">
        <name>FAD</name>
        <dbReference type="ChEBI" id="CHEBI:57692"/>
    </cofactor>
</comment>
<dbReference type="InterPro" id="IPR016169">
    <property type="entry name" value="FAD-bd_PCMH_sub2"/>
</dbReference>
<proteinExistence type="inferred from homology"/>
<keyword evidence="4" id="KW-0274">FAD</keyword>
<name>A0ABR3FGC4_9AGAR</name>
<keyword evidence="3" id="KW-0285">Flavoprotein</keyword>
<keyword evidence="9" id="KW-1185">Reference proteome</keyword>
<evidence type="ECO:0000256" key="5">
    <source>
        <dbReference type="ARBA" id="ARBA00023002"/>
    </source>
</evidence>
<sequence>MFIRSHTFLTITAFASFALAQSHEPCRLLPTDSLWPTKDVWDAFNRSVDGRLIKTVPIGSPCHDPTFDEQQCNQVRNNWHIPEFQFVHISSESQRAKGSPFFFPHSLPNPSSIMDPIYLNKSCDPFDPRGTPCRIGAYVQYAVNVSSPHHVMETVRFVKKHNIRFVVKNTGHDYMGRSTGTGAVSVWLHNLQDIEFIPQFESLGYTGPAFKANAGVLAYNLSMAADKEGLVVVSGECPTVGFAAADQTLEFEVITAQGKFIRASPTEHKDLYWALSGGGGGTYAIVWSVTIKAHPDLPITTASLNFTSVSAPDTFWKALDAFQTTTPSLTDARIWASAQYTNTSFRINPLFAVNKTTSEVSELLRPLLLTWDQLGINYTSVIASHEGYLDAYNSIPSLRASRVGGSVLGSRLLPRRIWEDEGKLKALQTTIRQLVEEGGAFVVDAAMGTREVAGYPDNAVLPAWREAERWFGVA</sequence>
<evidence type="ECO:0000259" key="7">
    <source>
        <dbReference type="Pfam" id="PF01565"/>
    </source>
</evidence>
<protein>
    <recommendedName>
        <fullName evidence="7">FAD linked oxidase N-terminal domain-containing protein</fullName>
    </recommendedName>
</protein>
<dbReference type="EMBL" id="JBAHYK010000400">
    <property type="protein sequence ID" value="KAL0574414.1"/>
    <property type="molecule type" value="Genomic_DNA"/>
</dbReference>
<dbReference type="Gene3D" id="3.30.465.10">
    <property type="match status" value="2"/>
</dbReference>